<dbReference type="GO" id="GO:0009399">
    <property type="term" value="P:nitrogen fixation"/>
    <property type="evidence" value="ECO:0007669"/>
    <property type="project" value="InterPro"/>
</dbReference>
<dbReference type="EMBL" id="FNNZ01000018">
    <property type="protein sequence ID" value="SDX24591.1"/>
    <property type="molecule type" value="Genomic_DNA"/>
</dbReference>
<accession>A0A1H3A590</accession>
<evidence type="ECO:0000256" key="2">
    <source>
        <dbReference type="ARBA" id="ARBA00023231"/>
    </source>
</evidence>
<proteinExistence type="inferred from homology"/>
<keyword evidence="5" id="KW-1185">Reference proteome</keyword>
<dbReference type="RefSeq" id="WP_217633720.1">
    <property type="nucleotide sequence ID" value="NZ_FNNZ01000018.1"/>
</dbReference>
<evidence type="ECO:0000256" key="1">
    <source>
        <dbReference type="ARBA" id="ARBA00008027"/>
    </source>
</evidence>
<name>A0A1H3A590_THIRO</name>
<evidence type="ECO:0000313" key="5">
    <source>
        <dbReference type="Proteomes" id="UP000198816"/>
    </source>
</evidence>
<dbReference type="Proteomes" id="UP000198816">
    <property type="component" value="Unassembled WGS sequence"/>
</dbReference>
<evidence type="ECO:0000256" key="3">
    <source>
        <dbReference type="SAM" id="MobiDB-lite"/>
    </source>
</evidence>
<gene>
    <name evidence="4" type="ORF">SAMN05421783_11858</name>
</gene>
<evidence type="ECO:0000313" key="4">
    <source>
        <dbReference type="EMBL" id="SDX24591.1"/>
    </source>
</evidence>
<dbReference type="AlphaFoldDB" id="A0A1H3A590"/>
<dbReference type="InterPro" id="IPR007415">
    <property type="entry name" value="Nitrogenase_MoFe_mat_NifZ"/>
</dbReference>
<comment type="similarity">
    <text evidence="1">Belongs to the NifZ family.</text>
</comment>
<protein>
    <submittedName>
        <fullName evidence="4">Nitrogen fixation protein NifZ</fullName>
    </submittedName>
</protein>
<feature type="region of interest" description="Disordered" evidence="3">
    <location>
        <begin position="74"/>
        <end position="96"/>
    </location>
</feature>
<keyword evidence="2" id="KW-0535">Nitrogen fixation</keyword>
<organism evidence="4 5">
    <name type="scientific">Thiocapsa roseopersicina</name>
    <dbReference type="NCBI Taxonomy" id="1058"/>
    <lineage>
        <taxon>Bacteria</taxon>
        <taxon>Pseudomonadati</taxon>
        <taxon>Pseudomonadota</taxon>
        <taxon>Gammaproteobacteria</taxon>
        <taxon>Chromatiales</taxon>
        <taxon>Chromatiaceae</taxon>
        <taxon>Thiocapsa</taxon>
    </lineage>
</organism>
<dbReference type="Pfam" id="PF04319">
    <property type="entry name" value="NifZ"/>
    <property type="match status" value="1"/>
</dbReference>
<reference evidence="5" key="1">
    <citation type="submission" date="2016-10" db="EMBL/GenBank/DDBJ databases">
        <authorList>
            <person name="Varghese N."/>
            <person name="Submissions S."/>
        </authorList>
    </citation>
    <scope>NUCLEOTIDE SEQUENCE [LARGE SCALE GENOMIC DNA]</scope>
    <source>
        <strain evidence="5">DSM 217</strain>
    </source>
</reference>
<sequence length="96" mass="10192">MDLSELQLGQLGPGDLVYAAADIYNDGGIPDLAEDALIAAAGTRGVILNIGHLEEDPERELYLVRFEGEGAELGPPAGCWPEELSTVSKRTPAEEN</sequence>